<dbReference type="InterPro" id="IPR027417">
    <property type="entry name" value="P-loop_NTPase"/>
</dbReference>
<dbReference type="Proteomes" id="UP001375370">
    <property type="component" value="Chromosome"/>
</dbReference>
<dbReference type="EMBL" id="CP146612">
    <property type="protein sequence ID" value="WWX26275.1"/>
    <property type="molecule type" value="Genomic_DNA"/>
</dbReference>
<keyword evidence="2" id="KW-1185">Reference proteome</keyword>
<dbReference type="Gene3D" id="3.40.50.300">
    <property type="entry name" value="P-loop containing nucleotide triphosphate hydrolases"/>
    <property type="match status" value="1"/>
</dbReference>
<reference evidence="1 2" key="1">
    <citation type="submission" date="2024-03" db="EMBL/GenBank/DDBJ databases">
        <title>A Dehalogenimonas Isolated from Estuarine Sediments Dihaloeliminates Chlorinated Alkanes.</title>
        <authorList>
            <person name="Yang Y."/>
            <person name="Wang H."/>
        </authorList>
    </citation>
    <scope>NUCLEOTIDE SEQUENCE [LARGE SCALE GENOMIC DNA]</scope>
    <source>
        <strain evidence="1 2">W</strain>
    </source>
</reference>
<proteinExistence type="predicted"/>
<gene>
    <name evidence="1" type="ORF">V8247_02330</name>
</gene>
<protein>
    <recommendedName>
        <fullName evidence="3">Terminase large subunit gp17-like C-terminal domain-containing protein</fullName>
    </recommendedName>
</protein>
<accession>A0ABZ2J5R8</accession>
<sequence length="439" mass="48161">MTLFPYQREIINAVLDSVLYRRGLTFSVEIARQGGKNELSAWIEAILLNFSAKEPRNIVKCAPTFNPQALISLHRLCGRLDSNESLRDYRIETGNTVRLGEARCIFLSASPPANVVGNTAHLLLEVDEAQDVTIDKFNRDFKPMTAVTNATTVLYGTPWKADTLLGEVKQTNLALEQRDGIKRHFHFDWQVVAACRPFYKAHVENELARLGENHPMFRTQYALLPVSSGGGFLSDTQLMALAGQYPASRMPQPGAVYVAGLDLGGDAAAAADSSVLTIAEINPGAAGDSLVRVVRHYAWTGLPANKLVNSVATVAQTWKLRRLVADATGLGQPLTGLLKQSLGNRVVSFVFTRKTKSELGYEMLAAASTGRLTLYNRDASLDGTECWRQLENAAADYHPDRSMNFYVDPSRGHDDYLISLALTLKAADGYRPRAAFGGR</sequence>
<evidence type="ECO:0000313" key="1">
    <source>
        <dbReference type="EMBL" id="WWX26275.1"/>
    </source>
</evidence>
<evidence type="ECO:0000313" key="2">
    <source>
        <dbReference type="Proteomes" id="UP001375370"/>
    </source>
</evidence>
<dbReference type="Gene3D" id="3.30.420.240">
    <property type="match status" value="1"/>
</dbReference>
<organism evidence="1 2">
    <name type="scientific">Candidatus Dehalogenimonas loeffleri</name>
    <dbReference type="NCBI Taxonomy" id="3127115"/>
    <lineage>
        <taxon>Bacteria</taxon>
        <taxon>Bacillati</taxon>
        <taxon>Chloroflexota</taxon>
        <taxon>Dehalococcoidia</taxon>
        <taxon>Dehalococcoidales</taxon>
        <taxon>Dehalococcoidaceae</taxon>
        <taxon>Dehalogenimonas</taxon>
    </lineage>
</organism>
<name>A0ABZ2J5R8_9CHLR</name>
<evidence type="ECO:0008006" key="3">
    <source>
        <dbReference type="Google" id="ProtNLM"/>
    </source>
</evidence>
<dbReference type="RefSeq" id="WP_338739283.1">
    <property type="nucleotide sequence ID" value="NZ_CP146612.1"/>
</dbReference>